<evidence type="ECO:0000313" key="1">
    <source>
        <dbReference type="EMBL" id="KNC37902.1"/>
    </source>
</evidence>
<accession>A0A0L0D076</accession>
<evidence type="ECO:0000313" key="2">
    <source>
        <dbReference type="Proteomes" id="UP000054566"/>
    </source>
</evidence>
<dbReference type="EMBL" id="GG664753">
    <property type="protein sequence ID" value="KNC37902.1"/>
    <property type="molecule type" value="Genomic_DNA"/>
</dbReference>
<protein>
    <submittedName>
        <fullName evidence="1">Uncharacterized protein</fullName>
    </submittedName>
</protein>
<proteinExistence type="predicted"/>
<dbReference type="AlphaFoldDB" id="A0A0L0D076"/>
<organism evidence="1 2">
    <name type="scientific">Plasmodium falciparum RAJ116</name>
    <dbReference type="NCBI Taxonomy" id="580058"/>
    <lineage>
        <taxon>Eukaryota</taxon>
        <taxon>Sar</taxon>
        <taxon>Alveolata</taxon>
        <taxon>Apicomplexa</taxon>
        <taxon>Aconoidasida</taxon>
        <taxon>Haemosporida</taxon>
        <taxon>Plasmodiidae</taxon>
        <taxon>Plasmodium</taxon>
        <taxon>Plasmodium (Laverania)</taxon>
    </lineage>
</organism>
<sequence>MTNQIIQIFFYMKNVDIPYNDYIFNTYSTNYINDRKYITDENNPHVNENVFEKLANIQSFRFSLFFDIFFELKVNFNHFFNSHICVQNGLKYLFFYMKNSHKFNLIIDCKQKMRRIAYMKLFSDNITNKEKKKIMTTKCVTTKCVITKCVIKVLYFSKKFSYILKKSGEYFLESKDLLREGIPFICIKNL</sequence>
<reference evidence="2" key="2">
    <citation type="submission" date="2015-07" db="EMBL/GenBank/DDBJ databases">
        <title>The genome sequence of Plasmodium falciparum RAJ116.</title>
        <authorList>
            <consortium name="The Broad Institute Genome Sequencing Platform"/>
            <person name="Volkman S.K."/>
            <person name="Neafsey D.E."/>
            <person name="Dash A.P."/>
            <person name="Chitnis C.E."/>
            <person name="Hartl D.L."/>
            <person name="Young S.K."/>
            <person name="Kodira C.D."/>
            <person name="Zeng Q."/>
            <person name="Koehrsen M."/>
            <person name="Godfrey P."/>
            <person name="Alvarado L."/>
            <person name="Berlin A."/>
            <person name="Borenstein D."/>
            <person name="Chen Z."/>
            <person name="Engels R."/>
            <person name="Freedman E."/>
            <person name="Gellesch M."/>
            <person name="Goldberg J."/>
            <person name="Griggs A."/>
            <person name="Gujja S."/>
            <person name="Heiman D."/>
            <person name="Hepburn T."/>
            <person name="Howarth C."/>
            <person name="Jen D."/>
            <person name="Larson L."/>
            <person name="Lewis B."/>
            <person name="Mehta T."/>
            <person name="Park D."/>
            <person name="Pearson M."/>
            <person name="Roberts A."/>
            <person name="Saif S."/>
            <person name="Shea T."/>
            <person name="Shenoy N."/>
            <person name="Sisk P."/>
            <person name="Stolte C."/>
            <person name="Sykes S."/>
            <person name="Walk T."/>
            <person name="White J."/>
            <person name="Yandava C."/>
            <person name="Wirth D.F."/>
            <person name="Nusbaum C."/>
            <person name="Birren B."/>
        </authorList>
    </citation>
    <scope>NUCLEOTIDE SEQUENCE [LARGE SCALE GENOMIC DNA]</scope>
    <source>
        <strain evidence="2">RAJ116</strain>
    </source>
</reference>
<gene>
    <name evidence="1" type="ORF">PFLG_01913</name>
</gene>
<reference evidence="2" key="1">
    <citation type="submission" date="2015-07" db="EMBL/GenBank/DDBJ databases">
        <title>Annotation of Plasmodium falciparum RAJ116.</title>
        <authorList>
            <consortium name="The Broad Institute Genome Sequencing Platform"/>
            <person name="Volkman S.K."/>
            <person name="Neafsey D.E."/>
            <person name="Dash A.P."/>
            <person name="Chitnis C.E."/>
            <person name="Hartl D.L."/>
            <person name="Young S.K."/>
            <person name="Zeng Q."/>
            <person name="Koehrsen M."/>
            <person name="Alvarado L."/>
            <person name="Berlin A."/>
            <person name="Borenstein D."/>
            <person name="Chapman S.B."/>
            <person name="Chen Z."/>
            <person name="Engels R."/>
            <person name="Freedman E."/>
            <person name="Gellesch M."/>
            <person name="Goldberg J."/>
            <person name="Griggs A."/>
            <person name="Gujja S."/>
            <person name="Heilman E.R."/>
            <person name="Heiman D.I."/>
            <person name="Howarth C."/>
            <person name="Jen D."/>
            <person name="Larson L."/>
            <person name="Mehta T."/>
            <person name="Neiman D."/>
            <person name="Park D."/>
            <person name="Pearson M."/>
            <person name="Roberts A."/>
            <person name="Saif S."/>
            <person name="Shea T."/>
            <person name="Shenoy N."/>
            <person name="Sisk P."/>
            <person name="Stolte C."/>
            <person name="Sykes S."/>
            <person name="Walk T."/>
            <person name="White J."/>
            <person name="Yandava C."/>
            <person name="Haas B."/>
            <person name="Henn M.R."/>
            <person name="Nusbaum C."/>
            <person name="Birren B."/>
        </authorList>
    </citation>
    <scope>NUCLEOTIDE SEQUENCE [LARGE SCALE GENOMIC DNA]</scope>
    <source>
        <strain evidence="2">RAJ116</strain>
    </source>
</reference>
<name>A0A0L0D076_PLAFA</name>
<dbReference type="Proteomes" id="UP000054566">
    <property type="component" value="Unassembled WGS sequence"/>
</dbReference>
<dbReference type="OrthoDB" id="392768at2759"/>